<proteinExistence type="predicted"/>
<organism evidence="1 2">
    <name type="scientific">Nocardioides guangzhouensis</name>
    <dbReference type="NCBI Taxonomy" id="2497878"/>
    <lineage>
        <taxon>Bacteria</taxon>
        <taxon>Bacillati</taxon>
        <taxon>Actinomycetota</taxon>
        <taxon>Actinomycetes</taxon>
        <taxon>Propionibacteriales</taxon>
        <taxon>Nocardioidaceae</taxon>
        <taxon>Nocardioides</taxon>
    </lineage>
</organism>
<dbReference type="EMBL" id="SDKM01000002">
    <property type="protein sequence ID" value="RYP88660.1"/>
    <property type="molecule type" value="Genomic_DNA"/>
</dbReference>
<comment type="caution">
    <text evidence="1">The sequence shown here is derived from an EMBL/GenBank/DDBJ whole genome shotgun (WGS) entry which is preliminary data.</text>
</comment>
<dbReference type="SUPFAM" id="SSF52540">
    <property type="entry name" value="P-loop containing nucleoside triphosphate hydrolases"/>
    <property type="match status" value="1"/>
</dbReference>
<dbReference type="AlphaFoldDB" id="A0A4Q4ZK04"/>
<name>A0A4Q4ZK04_9ACTN</name>
<dbReference type="InterPro" id="IPR027417">
    <property type="entry name" value="P-loop_NTPase"/>
</dbReference>
<evidence type="ECO:0000313" key="2">
    <source>
        <dbReference type="Proteomes" id="UP000295198"/>
    </source>
</evidence>
<dbReference type="Gene3D" id="3.40.50.300">
    <property type="entry name" value="P-loop containing nucleotide triphosphate hydrolases"/>
    <property type="match status" value="1"/>
</dbReference>
<accession>A0A4Q4ZK04</accession>
<keyword evidence="2" id="KW-1185">Reference proteome</keyword>
<dbReference type="OrthoDB" id="5146246at2"/>
<dbReference type="Proteomes" id="UP000295198">
    <property type="component" value="Unassembled WGS sequence"/>
</dbReference>
<reference evidence="1 2" key="1">
    <citation type="submission" date="2019-01" db="EMBL/GenBank/DDBJ databases">
        <title>Nocardioides guangzhouensis sp. nov., an actinobacterium isolated from soil.</title>
        <authorList>
            <person name="Fu Y."/>
            <person name="Cai Y."/>
            <person name="Lin Z."/>
            <person name="Chen P."/>
        </authorList>
    </citation>
    <scope>NUCLEOTIDE SEQUENCE [LARGE SCALE GENOMIC DNA]</scope>
    <source>
        <strain evidence="1 2">130</strain>
    </source>
</reference>
<dbReference type="RefSeq" id="WP_134713500.1">
    <property type="nucleotide sequence ID" value="NZ_SDKM01000002.1"/>
</dbReference>
<protein>
    <recommendedName>
        <fullName evidence="3">ATP-dependent endonuclease</fullName>
    </recommendedName>
</protein>
<evidence type="ECO:0008006" key="3">
    <source>
        <dbReference type="Google" id="ProtNLM"/>
    </source>
</evidence>
<gene>
    <name evidence="1" type="ORF">EKO23_01860</name>
</gene>
<sequence length="669" mass="73126">MGIRLLGFFVRDSQVAVPALISVCDGLSVLYGLNGAGKSRTIAEIQRFWKGQQSPLEALIQLPADTNGSSRMPVEGLDDWDEDWERARGRWADRGTEAALTAWVRSCFDPEESEFADRYVLPGRSAGLVGDWLRYRLLLVAAAGEADLPQWVSAPALVTGPECPYATSEFALYEAYENSHDDEVYAQTGIICVSPAGRIGDDRTVACAALGGIGVLDMPAYYAGHHRRLPRLTPSLATAVDDINEATRILLSSTVDEDLEVVGNEVAASPALTDAVRQVEAVANLHFARALQDAPTLRLHVSVAGLDETVQWFVDHDHYVATPTRGGTGFDPIYRTRRIDELSTAQRRWAVWGIQRALDAADPQGPGQRLLLLDEPEAALHRSAEAQMAEYVATLPSDGATNVLLATHSPELLNVPTANVYEVARTSGTRSVSELTSASREHLEELGLLPSDLLRRQRGLVLVEGLHDTLVLEALLGAELEALRVETRALRGTHHVSPAALGVLFDYTPAHIFVVFDNIATAELNDLMKKVTVLSESGLVDEAVRLLNRPTFLGSHEWDKLRELIQRCVESGTIRRFTAFGLTAKDVLDYLPVDTFVPGAASWADLRSQHADARKDRPGATARDFKVWLRGRPHNADLSSEHILKAANSLDAIPGDFLQLFKTVQARVG</sequence>
<evidence type="ECO:0000313" key="1">
    <source>
        <dbReference type="EMBL" id="RYP88660.1"/>
    </source>
</evidence>